<keyword evidence="8 10" id="KW-0456">Lyase</keyword>
<dbReference type="InterPro" id="IPR011042">
    <property type="entry name" value="6-blade_b-propeller_TolB-like"/>
</dbReference>
<gene>
    <name evidence="10" type="ORF">SAMN05444148_2851</name>
</gene>
<evidence type="ECO:0000256" key="1">
    <source>
        <dbReference type="ARBA" id="ARBA00001947"/>
    </source>
</evidence>
<dbReference type="GO" id="GO:0046872">
    <property type="term" value="F:metal ion binding"/>
    <property type="evidence" value="ECO:0007669"/>
    <property type="project" value="UniProtKB-KW"/>
</dbReference>
<dbReference type="AlphaFoldDB" id="A0A1M5VXT8"/>
<evidence type="ECO:0000256" key="8">
    <source>
        <dbReference type="ARBA" id="ARBA00023239"/>
    </source>
</evidence>
<dbReference type="EC" id="4.3.2.5" evidence="2"/>
<dbReference type="CDD" id="cd14958">
    <property type="entry name" value="NHL_PAL_like"/>
    <property type="match status" value="1"/>
</dbReference>
<evidence type="ECO:0000256" key="9">
    <source>
        <dbReference type="PROSITE-ProRule" id="PRU00504"/>
    </source>
</evidence>
<feature type="repeat" description="NHL" evidence="9">
    <location>
        <begin position="101"/>
        <end position="142"/>
    </location>
</feature>
<evidence type="ECO:0000256" key="3">
    <source>
        <dbReference type="ARBA" id="ARBA00022723"/>
    </source>
</evidence>
<keyword evidence="3" id="KW-0479">Metal-binding</keyword>
<keyword evidence="6" id="KW-1015">Disulfide bond</keyword>
<reference evidence="11" key="1">
    <citation type="submission" date="2016-11" db="EMBL/GenBank/DDBJ databases">
        <authorList>
            <person name="Varghese N."/>
            <person name="Submissions S."/>
        </authorList>
    </citation>
    <scope>NUCLEOTIDE SEQUENCE [LARGE SCALE GENOMIC DNA]</scope>
    <source>
        <strain evidence="11">DSM 25330</strain>
    </source>
</reference>
<dbReference type="InterPro" id="IPR000720">
    <property type="entry name" value="PHM/PAL"/>
</dbReference>
<name>A0A1M5VXT8_9FLAO</name>
<accession>A0A1M5VXT8</accession>
<dbReference type="Gene3D" id="2.120.10.30">
    <property type="entry name" value="TolB, C-terminal domain"/>
    <property type="match status" value="1"/>
</dbReference>
<feature type="repeat" description="NHL" evidence="9">
    <location>
        <begin position="201"/>
        <end position="240"/>
    </location>
</feature>
<dbReference type="STRING" id="1089305.SAMN05444148_2851"/>
<dbReference type="PANTHER" id="PTHR10680:SF14">
    <property type="entry name" value="PEPTIDYL-GLYCINE ALPHA-AMIDATING MONOOXYGENASE"/>
    <property type="match status" value="1"/>
</dbReference>
<dbReference type="PROSITE" id="PS51257">
    <property type="entry name" value="PROKAR_LIPOPROTEIN"/>
    <property type="match status" value="1"/>
</dbReference>
<keyword evidence="7" id="KW-0325">Glycoprotein</keyword>
<evidence type="ECO:0000313" key="11">
    <source>
        <dbReference type="Proteomes" id="UP000184522"/>
    </source>
</evidence>
<feature type="repeat" description="NHL" evidence="9">
    <location>
        <begin position="161"/>
        <end position="193"/>
    </location>
</feature>
<dbReference type="PANTHER" id="PTHR10680">
    <property type="entry name" value="PEPTIDYL-GLYCINE ALPHA-AMIDATING MONOOXYGENASE"/>
    <property type="match status" value="1"/>
</dbReference>
<sequence>MKLIKNISILLLITISILSCKDSEKNISEEVYNNSDVYTLDIDWPNLPNDFNLGTPAGLGLNSKGNIIVFHRSSRVWETNPISHLPVIEENTISEIDSKSGEILKSWGKDLFVMPHGLEVDSQDNIWVTDCGLHQVFKFDASGNLLMTLGEARVSGNDSEHFNLPTDIAITPDGSFYVSDGYGNSRVVKFSKDGDYLFEWGKLGNEKGEFRIPHGIDLDNEGNVYVADRENNRIQKFDSKGNFIKLWQNQVTDQLYSVTIDNHNNHLFGIDYFIVDNNVVKGSDIFRFDLDANLQVQFGRSGHYEGSTTRYHDIQIDNEGSIYVGDILGNRIQKFKLKE</sequence>
<dbReference type="EMBL" id="FQWS01000008">
    <property type="protein sequence ID" value="SHH80008.1"/>
    <property type="molecule type" value="Genomic_DNA"/>
</dbReference>
<dbReference type="PRINTS" id="PR00790">
    <property type="entry name" value="PAMONOXGNASE"/>
</dbReference>
<dbReference type="Pfam" id="PF01436">
    <property type="entry name" value="NHL"/>
    <property type="match status" value="3"/>
</dbReference>
<evidence type="ECO:0000256" key="6">
    <source>
        <dbReference type="ARBA" id="ARBA00023157"/>
    </source>
</evidence>
<evidence type="ECO:0000256" key="5">
    <source>
        <dbReference type="ARBA" id="ARBA00022737"/>
    </source>
</evidence>
<dbReference type="OrthoDB" id="9799230at2"/>
<dbReference type="GO" id="GO:0016020">
    <property type="term" value="C:membrane"/>
    <property type="evidence" value="ECO:0007669"/>
    <property type="project" value="InterPro"/>
</dbReference>
<keyword evidence="4" id="KW-0732">Signal</keyword>
<evidence type="ECO:0000256" key="4">
    <source>
        <dbReference type="ARBA" id="ARBA00022729"/>
    </source>
</evidence>
<keyword evidence="11" id="KW-1185">Reference proteome</keyword>
<comment type="cofactor">
    <cofactor evidence="1">
        <name>Zn(2+)</name>
        <dbReference type="ChEBI" id="CHEBI:29105"/>
    </cofactor>
</comment>
<dbReference type="GO" id="GO:0004598">
    <property type="term" value="F:peptidylamidoglycolate lyase activity"/>
    <property type="evidence" value="ECO:0007669"/>
    <property type="project" value="UniProtKB-EC"/>
</dbReference>
<dbReference type="RefSeq" id="WP_073087709.1">
    <property type="nucleotide sequence ID" value="NZ_FQWS01000008.1"/>
</dbReference>
<dbReference type="SUPFAM" id="SSF101898">
    <property type="entry name" value="NHL repeat"/>
    <property type="match status" value="1"/>
</dbReference>
<keyword evidence="5" id="KW-0677">Repeat</keyword>
<dbReference type="PROSITE" id="PS51125">
    <property type="entry name" value="NHL"/>
    <property type="match status" value="3"/>
</dbReference>
<evidence type="ECO:0000313" key="10">
    <source>
        <dbReference type="EMBL" id="SHH80008.1"/>
    </source>
</evidence>
<dbReference type="GO" id="GO:0005576">
    <property type="term" value="C:extracellular region"/>
    <property type="evidence" value="ECO:0007669"/>
    <property type="project" value="TreeGrafter"/>
</dbReference>
<evidence type="ECO:0000256" key="7">
    <source>
        <dbReference type="ARBA" id="ARBA00023180"/>
    </source>
</evidence>
<dbReference type="Proteomes" id="UP000184522">
    <property type="component" value="Unassembled WGS sequence"/>
</dbReference>
<evidence type="ECO:0000256" key="2">
    <source>
        <dbReference type="ARBA" id="ARBA00012343"/>
    </source>
</evidence>
<dbReference type="InterPro" id="IPR001258">
    <property type="entry name" value="NHL_repeat"/>
</dbReference>
<proteinExistence type="predicted"/>
<organism evidence="10 11">
    <name type="scientific">Winogradskyella jejuensis</name>
    <dbReference type="NCBI Taxonomy" id="1089305"/>
    <lineage>
        <taxon>Bacteria</taxon>
        <taxon>Pseudomonadati</taxon>
        <taxon>Bacteroidota</taxon>
        <taxon>Flavobacteriia</taxon>
        <taxon>Flavobacteriales</taxon>
        <taxon>Flavobacteriaceae</taxon>
        <taxon>Winogradskyella</taxon>
    </lineage>
</organism>
<dbReference type="GO" id="GO:0006518">
    <property type="term" value="P:peptide metabolic process"/>
    <property type="evidence" value="ECO:0007669"/>
    <property type="project" value="InterPro"/>
</dbReference>
<protein>
    <recommendedName>
        <fullName evidence="2">peptidylamidoglycolate lyase</fullName>
        <ecNumber evidence="2">4.3.2.5</ecNumber>
    </recommendedName>
</protein>